<evidence type="ECO:0000256" key="3">
    <source>
        <dbReference type="ARBA" id="ARBA00022963"/>
    </source>
</evidence>
<dbReference type="Pfam" id="PF19143">
    <property type="entry name" value="Omp85_2"/>
    <property type="match status" value="1"/>
</dbReference>
<comment type="caution">
    <text evidence="10">The sequence shown here is derived from an EMBL/GenBank/DDBJ whole genome shotgun (WGS) entry which is preliminary data.</text>
</comment>
<keyword evidence="7" id="KW-0732">Signal</keyword>
<feature type="domain" description="PNPLA" evidence="8">
    <location>
        <begin position="31"/>
        <end position="221"/>
    </location>
</feature>
<feature type="short sequence motif" description="GXGXXG" evidence="6">
    <location>
        <begin position="35"/>
        <end position="40"/>
    </location>
</feature>
<evidence type="ECO:0000259" key="9">
    <source>
        <dbReference type="PROSITE" id="PS51779"/>
    </source>
</evidence>
<dbReference type="CDD" id="cd07205">
    <property type="entry name" value="Pat_PNPLA6_PNPLA7_NTE1_like"/>
    <property type="match status" value="1"/>
</dbReference>
<comment type="subcellular location">
    <subcellularLocation>
        <location evidence="1">Membrane</location>
    </subcellularLocation>
</comment>
<dbReference type="GO" id="GO:0019867">
    <property type="term" value="C:outer membrane"/>
    <property type="evidence" value="ECO:0007669"/>
    <property type="project" value="InterPro"/>
</dbReference>
<gene>
    <name evidence="10" type="ORF">LX95_00633</name>
</gene>
<keyword evidence="5" id="KW-0472">Membrane</keyword>
<dbReference type="PANTHER" id="PTHR14226">
    <property type="entry name" value="NEUROPATHY TARGET ESTERASE/SWISS CHEESE D.MELANOGASTER"/>
    <property type="match status" value="1"/>
</dbReference>
<keyword evidence="4 6" id="KW-0443">Lipid metabolism</keyword>
<dbReference type="InterPro" id="IPR002641">
    <property type="entry name" value="PNPLA_dom"/>
</dbReference>
<reference evidence="10 11" key="1">
    <citation type="submission" date="2018-06" db="EMBL/GenBank/DDBJ databases">
        <title>Genomic Encyclopedia of Archaeal and Bacterial Type Strains, Phase II (KMG-II): from individual species to whole genera.</title>
        <authorList>
            <person name="Goeker M."/>
        </authorList>
    </citation>
    <scope>NUCLEOTIDE SEQUENCE [LARGE SCALE GENOMIC DNA]</scope>
    <source>
        <strain evidence="10 11">DSM 15361</strain>
    </source>
</reference>
<evidence type="ECO:0000256" key="2">
    <source>
        <dbReference type="ARBA" id="ARBA00022801"/>
    </source>
</evidence>
<dbReference type="AlphaFoldDB" id="A0A2W7IDZ5"/>
<keyword evidence="11" id="KW-1185">Reference proteome</keyword>
<feature type="active site" description="Proton acceptor" evidence="6">
    <location>
        <position position="208"/>
    </location>
</feature>
<dbReference type="PANTHER" id="PTHR14226:SF76">
    <property type="entry name" value="NTE FAMILY PROTEIN RSSA"/>
    <property type="match status" value="1"/>
</dbReference>
<dbReference type="InterPro" id="IPR050301">
    <property type="entry name" value="NTE"/>
</dbReference>
<feature type="active site" description="Nucleophile" evidence="6">
    <location>
        <position position="64"/>
    </location>
</feature>
<dbReference type="PROSITE" id="PS51779">
    <property type="entry name" value="POTRA"/>
    <property type="match status" value="1"/>
</dbReference>
<dbReference type="SUPFAM" id="SSF52151">
    <property type="entry name" value="FabD/lysophospholipase-like"/>
    <property type="match status" value="1"/>
</dbReference>
<evidence type="ECO:0000256" key="6">
    <source>
        <dbReference type="PROSITE-ProRule" id="PRU01161"/>
    </source>
</evidence>
<dbReference type="InterPro" id="IPR016035">
    <property type="entry name" value="Acyl_Trfase/lysoPLipase"/>
</dbReference>
<dbReference type="GO" id="GO:0016787">
    <property type="term" value="F:hydrolase activity"/>
    <property type="evidence" value="ECO:0007669"/>
    <property type="project" value="UniProtKB-UniRule"/>
</dbReference>
<feature type="signal peptide" evidence="7">
    <location>
        <begin position="1"/>
        <end position="17"/>
    </location>
</feature>
<evidence type="ECO:0000256" key="7">
    <source>
        <dbReference type="SAM" id="SignalP"/>
    </source>
</evidence>
<dbReference type="Gene3D" id="3.10.20.310">
    <property type="entry name" value="membrane protein fhac"/>
    <property type="match status" value="1"/>
</dbReference>
<feature type="domain" description="POTRA" evidence="9">
    <location>
        <begin position="330"/>
        <end position="402"/>
    </location>
</feature>
<evidence type="ECO:0000313" key="11">
    <source>
        <dbReference type="Proteomes" id="UP000249542"/>
    </source>
</evidence>
<proteinExistence type="predicted"/>
<evidence type="ECO:0000256" key="4">
    <source>
        <dbReference type="ARBA" id="ARBA00023098"/>
    </source>
</evidence>
<dbReference type="EMBL" id="QKYV01000001">
    <property type="protein sequence ID" value="PZW44298.1"/>
    <property type="molecule type" value="Genomic_DNA"/>
</dbReference>
<dbReference type="Pfam" id="PF01734">
    <property type="entry name" value="Patatin"/>
    <property type="match status" value="1"/>
</dbReference>
<evidence type="ECO:0000256" key="1">
    <source>
        <dbReference type="ARBA" id="ARBA00004370"/>
    </source>
</evidence>
<dbReference type="InterPro" id="IPR043864">
    <property type="entry name" value="Omp85-like_dom"/>
</dbReference>
<dbReference type="InterPro" id="IPR034746">
    <property type="entry name" value="POTRA"/>
</dbReference>
<evidence type="ECO:0000313" key="10">
    <source>
        <dbReference type="EMBL" id="PZW44298.1"/>
    </source>
</evidence>
<dbReference type="PROSITE" id="PS51635">
    <property type="entry name" value="PNPLA"/>
    <property type="match status" value="1"/>
</dbReference>
<organism evidence="10 11">
    <name type="scientific">Mesonia algae</name>
    <dbReference type="NCBI Taxonomy" id="213248"/>
    <lineage>
        <taxon>Bacteria</taxon>
        <taxon>Pseudomonadati</taxon>
        <taxon>Bacteroidota</taxon>
        <taxon>Flavobacteriia</taxon>
        <taxon>Flavobacteriales</taxon>
        <taxon>Flavobacteriaceae</taxon>
        <taxon>Mesonia</taxon>
    </lineage>
</organism>
<evidence type="ECO:0000256" key="5">
    <source>
        <dbReference type="ARBA" id="ARBA00023136"/>
    </source>
</evidence>
<dbReference type="GO" id="GO:0016042">
    <property type="term" value="P:lipid catabolic process"/>
    <property type="evidence" value="ECO:0007669"/>
    <property type="project" value="UniProtKB-UniRule"/>
</dbReference>
<dbReference type="Proteomes" id="UP000249542">
    <property type="component" value="Unassembled WGS sequence"/>
</dbReference>
<dbReference type="Gene3D" id="3.40.1090.10">
    <property type="entry name" value="Cytosolic phospholipase A2 catalytic domain"/>
    <property type="match status" value="1"/>
</dbReference>
<keyword evidence="2 6" id="KW-0378">Hydrolase</keyword>
<name>A0A2W7IDZ5_9FLAO</name>
<feature type="short sequence motif" description="DGA/G" evidence="6">
    <location>
        <begin position="208"/>
        <end position="210"/>
    </location>
</feature>
<feature type="short sequence motif" description="GXSXG" evidence="6">
    <location>
        <begin position="62"/>
        <end position="66"/>
    </location>
</feature>
<feature type="chain" id="PRO_5015892565" evidence="7">
    <location>
        <begin position="18"/>
        <end position="747"/>
    </location>
</feature>
<evidence type="ECO:0000259" key="8">
    <source>
        <dbReference type="PROSITE" id="PS51635"/>
    </source>
</evidence>
<keyword evidence="3 6" id="KW-0442">Lipid degradation</keyword>
<dbReference type="RefSeq" id="WP_111539957.1">
    <property type="nucleotide sequence ID" value="NZ_QKYV01000001.1"/>
</dbReference>
<sequence length="747" mass="84846">MKNLLYIFLFLTGSIFAQENTASKKDLKVGVVLSGGGAKGLAHIGALKKIDEAGIRVDYIAGTSMGAIIGSLYAAGYTPHQLDSIFRETNFNTLIQDDLPRSVKTFYERKDSERYTLTLPFDDFKLSFPSGLSKGQNLYNLLSQLTAHVNNIQQFENLPIPFFCIGTNMETGEAVILENGSLAQAVSASGAIPTLFSPVEIEGKLMTDGGIANNYPIEELKSRGVDFIIGVDVQDSLVDRKKLQSVFEIMTQVNNFRTIEAMKEKREKTDLYIKPDIIDFSVLSFEKGSKIIEKGEEAADKKIQELKAIAAQQNPQKYEVRKPVILQDSIYIHQIEIVGNHNYPRNYIRGKLKLETQRLTSYQDLNRGINTLSATGNFKRVEYSLVPNAKNTYNLRLRVTENKNNTYLRLGLHYDELFRSAALVNLTKKSLFLTNDIISLDFIAGDNFRYDFQYYIDKGNYWSIGVNSRVSQFNKDVDFDFLKQNSTIGDYNVNKVELENFDFTNQIYAETFFLKFFKLGLGAEHKYSKVETETIIDQEADEQLPFTILEQSNVFSALGYLEYDTYDNSYFPSKGIHFRGDFNLYLFDSRSTFNFSEFSIAKGTVGYAFSPLPKVSTRLQTETGFRVGNNDMSFLNFSLGGYGNLPINNIVQFYGYDFFTITGDSYIKGLIDIDYEFIKKNHLIASYNIANVDDDLYKTGEWFSSPDFTGFALGYGLETILGPVELKYTYSPERGESEWFFALGYYF</sequence>
<protein>
    <submittedName>
        <fullName evidence="10">NTE family protein</fullName>
    </submittedName>
</protein>
<accession>A0A2W7IDZ5</accession>